<dbReference type="InterPro" id="IPR023302">
    <property type="entry name" value="Pept_S9A_N"/>
</dbReference>
<dbReference type="PRINTS" id="PR00862">
    <property type="entry name" value="PROLIGOPTASE"/>
</dbReference>
<protein>
    <submittedName>
        <fullName evidence="7">S9 family peptidase</fullName>
    </submittedName>
</protein>
<dbReference type="PROSITE" id="PS00708">
    <property type="entry name" value="PRO_ENDOPEP_SER"/>
    <property type="match status" value="1"/>
</dbReference>
<accession>A0AA41QL57</accession>
<evidence type="ECO:0000259" key="6">
    <source>
        <dbReference type="Pfam" id="PF02897"/>
    </source>
</evidence>
<dbReference type="Pfam" id="PF02897">
    <property type="entry name" value="Peptidase_S9_N"/>
    <property type="match status" value="1"/>
</dbReference>
<dbReference type="PANTHER" id="PTHR11757">
    <property type="entry name" value="PROTEASE FAMILY S9A OLIGOPEPTIDASE"/>
    <property type="match status" value="1"/>
</dbReference>
<name>A0AA41QL57_9HYPH</name>
<dbReference type="Gene3D" id="3.40.50.1820">
    <property type="entry name" value="alpha/beta hydrolase"/>
    <property type="match status" value="1"/>
</dbReference>
<dbReference type="AlphaFoldDB" id="A0AA41QL57"/>
<dbReference type="RefSeq" id="WP_281735170.1">
    <property type="nucleotide sequence ID" value="NZ_JAKETQ010000001.1"/>
</dbReference>
<keyword evidence="8" id="KW-1185">Reference proteome</keyword>
<organism evidence="7 8">
    <name type="scientific">Paradevosia shaoguanensis</name>
    <dbReference type="NCBI Taxonomy" id="1335043"/>
    <lineage>
        <taxon>Bacteria</taxon>
        <taxon>Pseudomonadati</taxon>
        <taxon>Pseudomonadota</taxon>
        <taxon>Alphaproteobacteria</taxon>
        <taxon>Hyphomicrobiales</taxon>
        <taxon>Devosiaceae</taxon>
        <taxon>Paradevosia</taxon>
    </lineage>
</organism>
<dbReference type="SUPFAM" id="SSF50993">
    <property type="entry name" value="Peptidase/esterase 'gauge' domain"/>
    <property type="match status" value="1"/>
</dbReference>
<evidence type="ECO:0000256" key="1">
    <source>
        <dbReference type="ARBA" id="ARBA00005228"/>
    </source>
</evidence>
<dbReference type="InterPro" id="IPR002471">
    <property type="entry name" value="Pept_S9_AS"/>
</dbReference>
<feature type="domain" description="Peptidase S9A N-terminal" evidence="6">
    <location>
        <begin position="6"/>
        <end position="415"/>
    </location>
</feature>
<keyword evidence="4" id="KW-0720">Serine protease</keyword>
<dbReference type="EMBL" id="JALAZD010000001">
    <property type="protein sequence ID" value="MCI0126197.1"/>
    <property type="molecule type" value="Genomic_DNA"/>
</dbReference>
<dbReference type="SUPFAM" id="SSF53474">
    <property type="entry name" value="alpha/beta-Hydrolases"/>
    <property type="match status" value="1"/>
</dbReference>
<dbReference type="Proteomes" id="UP001156140">
    <property type="component" value="Unassembled WGS sequence"/>
</dbReference>
<dbReference type="InterPro" id="IPR029058">
    <property type="entry name" value="AB_hydrolase_fold"/>
</dbReference>
<evidence type="ECO:0000256" key="2">
    <source>
        <dbReference type="ARBA" id="ARBA00022670"/>
    </source>
</evidence>
<evidence type="ECO:0000313" key="7">
    <source>
        <dbReference type="EMBL" id="MCI0126197.1"/>
    </source>
</evidence>
<gene>
    <name evidence="7" type="ORF">ML536_05095</name>
</gene>
<reference evidence="7" key="1">
    <citation type="submission" date="2022-03" db="EMBL/GenBank/DDBJ databases">
        <title>The complete genome sequence of a Methyloterrigena soli.</title>
        <authorList>
            <person name="Zi Z."/>
        </authorList>
    </citation>
    <scope>NUCLEOTIDE SEQUENCE</scope>
    <source>
        <strain evidence="7">M48</strain>
    </source>
</reference>
<evidence type="ECO:0000313" key="8">
    <source>
        <dbReference type="Proteomes" id="UP001156140"/>
    </source>
</evidence>
<feature type="domain" description="Peptidase S9 prolyl oligopeptidase catalytic" evidence="5">
    <location>
        <begin position="475"/>
        <end position="690"/>
    </location>
</feature>
<dbReference type="GO" id="GO:0004252">
    <property type="term" value="F:serine-type endopeptidase activity"/>
    <property type="evidence" value="ECO:0007669"/>
    <property type="project" value="InterPro"/>
</dbReference>
<evidence type="ECO:0000256" key="3">
    <source>
        <dbReference type="ARBA" id="ARBA00022801"/>
    </source>
</evidence>
<sequence>MSKPTPPVAERRQHAATVHGITRQDPYHWLRAENWQEVMHAPETLPADIRAYIEAENAYYEEELGKPTAELQDKIFWEIRGRIKEDDTGIPTPDGPWAYNSRMLEGKQYPLIVRTPREGGEEQVLLDCNLEAGDGYFGFAGASHDPSHALMSWAADRQGSEYYTIHIRDLATGTEIADIIERTAGDGVWSSDSKSLYYTEIDDNHRPFRVRRHVLGTPQADDEIVYEEKDPGFFVSVDKTLSDNFIVIDAHDHQTSEVWLIDARKGGKPFVVSPRKVEREYDIDERDGELFILTNADGAEDFKIVTAPVATPGAEHWTDLVPHREGVLILDIIVLRHHLLRLERFEGLPRIVVRDLRTGREETIHFDEEAYSLGMSVGYEFDTTTFRLTYASPTTPSRTYDYDLETGERTLLKEQEVPSGHNPDDYVTRRIFAEAADGERVPITLLYRKETPIDGTAPALLYGYGAYGMSMPAAFSVSALSLVDRGFVYATAHIRGGMDKGYRWYRLGRREHKVNTFTDFIAAAEKLVADRYAAPDRIVAMGGSAGGMLMGAVANMRPELWAGVLAQVPFVDVLNTMLDDTLPLTPPEWPEWGNPVESEADYQRIASYAPYEQVSAKAYPPIFALAGLTDPRVTYWEPAKWVAKLRATKTDTNPLYLKTNMGAGHAGASGRFDRLKETALSYAFALKCVNLDKVSS</sequence>
<dbReference type="GO" id="GO:0006508">
    <property type="term" value="P:proteolysis"/>
    <property type="evidence" value="ECO:0007669"/>
    <property type="project" value="UniProtKB-KW"/>
</dbReference>
<dbReference type="InterPro" id="IPR051543">
    <property type="entry name" value="Serine_Peptidase_S9A"/>
</dbReference>
<dbReference type="InterPro" id="IPR001375">
    <property type="entry name" value="Peptidase_S9_cat"/>
</dbReference>
<proteinExistence type="inferred from homology"/>
<evidence type="ECO:0000259" key="5">
    <source>
        <dbReference type="Pfam" id="PF00326"/>
    </source>
</evidence>
<dbReference type="Pfam" id="PF00326">
    <property type="entry name" value="Peptidase_S9"/>
    <property type="match status" value="1"/>
</dbReference>
<dbReference type="Gene3D" id="2.130.10.120">
    <property type="entry name" value="Prolyl oligopeptidase, N-terminal domain"/>
    <property type="match status" value="1"/>
</dbReference>
<dbReference type="InterPro" id="IPR002470">
    <property type="entry name" value="Peptidase_S9A"/>
</dbReference>
<keyword evidence="3" id="KW-0378">Hydrolase</keyword>
<dbReference type="PANTHER" id="PTHR11757:SF19">
    <property type="entry name" value="PROLYL ENDOPEPTIDASE-LIKE"/>
    <property type="match status" value="1"/>
</dbReference>
<comment type="caution">
    <text evidence="7">The sequence shown here is derived from an EMBL/GenBank/DDBJ whole genome shotgun (WGS) entry which is preliminary data.</text>
</comment>
<comment type="similarity">
    <text evidence="1">Belongs to the peptidase S9A family.</text>
</comment>
<keyword evidence="2" id="KW-0645">Protease</keyword>
<evidence type="ECO:0000256" key="4">
    <source>
        <dbReference type="ARBA" id="ARBA00022825"/>
    </source>
</evidence>